<evidence type="ECO:0000259" key="14">
    <source>
        <dbReference type="PROSITE" id="PS51657"/>
    </source>
</evidence>
<evidence type="ECO:0000256" key="6">
    <source>
        <dbReference type="ARBA" id="ARBA00022695"/>
    </source>
</evidence>
<dbReference type="PROSITE" id="PS50507">
    <property type="entry name" value="RDRP_SSRNA_POS"/>
    <property type="match status" value="1"/>
</dbReference>
<dbReference type="GO" id="GO:0016787">
    <property type="term" value="F:hydrolase activity"/>
    <property type="evidence" value="ECO:0007669"/>
    <property type="project" value="UniProtKB-KW"/>
</dbReference>
<sequence length="1387" mass="156333">MSRVSQVLASISDPSLKAVIQEEAYKSIRTTLQAAKHLNPYAHPSETAEFLERQGIISDPYAVAAHTHAAAKCLELDLYASVSHYMPKENPVTFLFMKRAKLQYFRRGTQQGDVFVNTLFEPKDAARYPLDTICSAIPPIQTQMAFMGDTLHFLEPAFLTDLFDRSPHLNTLYATMVLPPEAKHKLRSLHPLVYTLQYLKDHFIYLPGGHAGASYCHTYSQLQWLDVGHIVSPSGNCITAQRIETKAANHLFVFIRGRLNTPPMRSFAPMRAYCTLPAIFLPTEFNSRTPYTKTFLQQMFLYLKSIKKPTETDLYAKFRQLTKTDDLQELDPKEITLVVNYFLLISRLDSVTCFDDILSGSALRRLLKPLICWMEKMRQTIFGREEFVRLMKALEWTDITFTEQVMAYHTGSTWERFLGGSFKALPLGNELGPGLPEELRAEVARYYGNALLTGLDETDPKAEAFALLCNNPHGTTLFAPPSTAPEEDITHRVLALKVPRGSPPPGFEGPSSAAQPEHEKEVAKPATPLEQEKQPEDQKMITRPVSALEDALPWNKWTPILRGLGFQAREIQRSPHDNSVIMPITNIVSGLPISQIQGHDLVMKVLEKLSRKPTPWTPCPLRARSYTSDIKNHRTGALLLKESATWKETQTLKAERLEKTVGLSVIHGCGGSGKSFAFQELLRQHPDVDLQVVLPTNELRLDWMAKAPKVRPEKIKTYERAFTGVSSPVVLFDDYGKLPAGYIEAYVAVQTRVELVILTGDARQSTHHENNEQAMISQLAPATEVFQPLCRYYINATHRNKRDLANKLEVYSEKEGETKITMGFQPIKDLHLLVPSLLKKSAYGEMGHKVSTYAGCQGITAPKIQILLDNDTVMCSKEVLYTALSRAVHSIHFINTGPTHSSFWEKLEATPYLKAFLSTVREEAIAAHQLPSADPRPDPEPKTHFPVENTSCALGAYMEKVPEKFEREIFTEDRGHTNCVQTQNPLVQLFPHQQAKDEALLWETIKARLTISSPEANWEEFYKKKDIGDILWLHYKKAMTLPEEPLPFSEDLWRLSAAEVQNTYLSKPINMLKNGERRQSPDFEKHQILLFLKSQWVKKMEKLGGPKIKAGQTIASFQQHAVMLYGTMARYMRRFREALGPNHIKINCEATPNDLSRFIQNYWDFKPASYANDFTAFDQSQDGAMLQFEILKAKHFNIPEEIIQGYLDIKLNAKIFLGVLGIMRLTGEGPTFDANTECNIAYTHTRFDIPPGTAQLYAGDDSAIACVPPERPSFKLIAKSLALEAKPVYAPQVAGAWAEFCGYLITPKGLIKDPAKLFASLKLLQATSGSKKELVEAAGNYERDVGLAYALKDSLYEILSPEQAELHQETVRTLVKLTKGTYLATLE</sequence>
<dbReference type="PROSITE" id="PS51657">
    <property type="entry name" value="PSRV_HELICASE"/>
    <property type="match status" value="1"/>
</dbReference>
<evidence type="ECO:0000313" key="16">
    <source>
        <dbReference type="EMBL" id="BAU45634.1"/>
    </source>
</evidence>
<keyword evidence="5" id="KW-0808">Transferase</keyword>
<protein>
    <recommendedName>
        <fullName evidence="3">RNA replication protein</fullName>
        <ecNumber evidence="1">2.7.7.48</ecNumber>
        <ecNumber evidence="2">3.6.4.13</ecNumber>
    </recommendedName>
</protein>
<dbReference type="Pfam" id="PF01660">
    <property type="entry name" value="Vmethyltransf"/>
    <property type="match status" value="1"/>
</dbReference>
<dbReference type="InterPro" id="IPR001788">
    <property type="entry name" value="RNA-dep_RNA_pol_alsuvir"/>
</dbReference>
<feature type="domain" description="RdRp catalytic" evidence="13">
    <location>
        <begin position="1167"/>
        <end position="1274"/>
    </location>
</feature>
<evidence type="ECO:0000259" key="15">
    <source>
        <dbReference type="PROSITE" id="PS51743"/>
    </source>
</evidence>
<evidence type="ECO:0000256" key="8">
    <source>
        <dbReference type="ARBA" id="ARBA00022801"/>
    </source>
</evidence>
<dbReference type="Pfam" id="PF01443">
    <property type="entry name" value="Viral_helicase1"/>
    <property type="match status" value="1"/>
</dbReference>
<dbReference type="GO" id="GO:0005524">
    <property type="term" value="F:ATP binding"/>
    <property type="evidence" value="ECO:0007669"/>
    <property type="project" value="UniProtKB-KW"/>
</dbReference>
<dbReference type="GO" id="GO:0006396">
    <property type="term" value="P:RNA processing"/>
    <property type="evidence" value="ECO:0007669"/>
    <property type="project" value="InterPro"/>
</dbReference>
<evidence type="ECO:0000256" key="7">
    <source>
        <dbReference type="ARBA" id="ARBA00022741"/>
    </source>
</evidence>
<dbReference type="InterPro" id="IPR007094">
    <property type="entry name" value="RNA-dir_pol_PSvirus"/>
</dbReference>
<evidence type="ECO:0000256" key="4">
    <source>
        <dbReference type="ARBA" id="ARBA00022484"/>
    </source>
</evidence>
<keyword evidence="10" id="KW-0693">Viral RNA replication</keyword>
<gene>
    <name evidence="16" type="primary">RdRp</name>
</gene>
<evidence type="ECO:0000259" key="13">
    <source>
        <dbReference type="PROSITE" id="PS50507"/>
    </source>
</evidence>
<keyword evidence="8" id="KW-0378">Hydrolase</keyword>
<feature type="domain" description="(+)RNA virus helicase C-terminal" evidence="14">
    <location>
        <begin position="629"/>
        <end position="928"/>
    </location>
</feature>
<evidence type="ECO:0000256" key="10">
    <source>
        <dbReference type="ARBA" id="ARBA00022953"/>
    </source>
</evidence>
<dbReference type="EMBL" id="LC107516">
    <property type="protein sequence ID" value="BAU45634.1"/>
    <property type="molecule type" value="Genomic_RNA"/>
</dbReference>
<feature type="domain" description="Alphavirus-like MT" evidence="15">
    <location>
        <begin position="59"/>
        <end position="225"/>
    </location>
</feature>
<dbReference type="GO" id="GO:0039694">
    <property type="term" value="P:viral RNA genome replication"/>
    <property type="evidence" value="ECO:0007669"/>
    <property type="project" value="InterPro"/>
</dbReference>
<dbReference type="PROSITE" id="PS51743">
    <property type="entry name" value="ALPHAVIRUS_MT"/>
    <property type="match status" value="1"/>
</dbReference>
<dbReference type="InterPro" id="IPR002588">
    <property type="entry name" value="Alphavirus-like_MT_dom"/>
</dbReference>
<dbReference type="GO" id="GO:0016556">
    <property type="term" value="P:mRNA modification"/>
    <property type="evidence" value="ECO:0007669"/>
    <property type="project" value="InterPro"/>
</dbReference>
<comment type="function">
    <text evidence="11">RNA replication. The central part of this protein possibly functions as an ATP-binding helicase.</text>
</comment>
<proteinExistence type="predicted"/>
<dbReference type="GO" id="GO:0006351">
    <property type="term" value="P:DNA-templated transcription"/>
    <property type="evidence" value="ECO:0007669"/>
    <property type="project" value="InterPro"/>
</dbReference>
<organism evidence="16">
    <name type="scientific">Hydrangea ringspot virus</name>
    <dbReference type="NCBI Taxonomy" id="112228"/>
    <lineage>
        <taxon>Viruses</taxon>
        <taxon>Riboviria</taxon>
        <taxon>Orthornavirae</taxon>
        <taxon>Kitrinoviricota</taxon>
        <taxon>Alsuviricetes</taxon>
        <taxon>Tymovirales</taxon>
        <taxon>Alphaflexiviridae</taxon>
        <taxon>Potexvirus</taxon>
        <taxon>Potexvirus hydrangeae</taxon>
    </lineage>
</organism>
<dbReference type="GO" id="GO:0008174">
    <property type="term" value="F:mRNA methyltransferase activity"/>
    <property type="evidence" value="ECO:0007669"/>
    <property type="project" value="UniProtKB-UniRule"/>
</dbReference>
<keyword evidence="4 16" id="KW-0696">RNA-directed RNA polymerase</keyword>
<evidence type="ECO:0000256" key="11">
    <source>
        <dbReference type="ARBA" id="ARBA00025585"/>
    </source>
</evidence>
<dbReference type="GO" id="GO:0003968">
    <property type="term" value="F:RNA-directed RNA polymerase activity"/>
    <property type="evidence" value="ECO:0007669"/>
    <property type="project" value="UniProtKB-KW"/>
</dbReference>
<dbReference type="Pfam" id="PF00978">
    <property type="entry name" value="RdRP_2"/>
    <property type="match status" value="1"/>
</dbReference>
<dbReference type="EC" id="2.7.7.48" evidence="1"/>
<dbReference type="EC" id="3.6.4.13" evidence="2"/>
<evidence type="ECO:0000256" key="5">
    <source>
        <dbReference type="ARBA" id="ARBA00022679"/>
    </source>
</evidence>
<reference evidence="16" key="1">
    <citation type="journal article" date="2016" name="Genome Announc.">
        <title>Complete Genome Sequences of Two Hydrangea Ringspot Virus Isolates from Japan.</title>
        <authorList>
            <person name="Yusa A."/>
            <person name="Iwabuchi N."/>
            <person name="Koinuma H."/>
            <person name="Keima T."/>
            <person name="Neriya Y."/>
            <person name="Hashimoto M."/>
            <person name="Maejima K."/>
            <person name="Yamaji Y."/>
            <person name="Namba S."/>
        </authorList>
    </citation>
    <scope>NUCLEOTIDE SEQUENCE</scope>
    <source>
        <strain evidence="16">Gu1</strain>
    </source>
</reference>
<keyword evidence="6" id="KW-0548">Nucleotidyltransferase</keyword>
<dbReference type="GO" id="GO:0003724">
    <property type="term" value="F:RNA helicase activity"/>
    <property type="evidence" value="ECO:0007669"/>
    <property type="project" value="UniProtKB-EC"/>
</dbReference>
<evidence type="ECO:0000256" key="3">
    <source>
        <dbReference type="ARBA" id="ARBA00018318"/>
    </source>
</evidence>
<dbReference type="InterPro" id="IPR043502">
    <property type="entry name" value="DNA/RNA_pol_sf"/>
</dbReference>
<name>A0A125SVE7_9VIRU</name>
<dbReference type="GO" id="GO:0003723">
    <property type="term" value="F:RNA binding"/>
    <property type="evidence" value="ECO:0007669"/>
    <property type="project" value="InterPro"/>
</dbReference>
<keyword evidence="7" id="KW-0547">Nucleotide-binding</keyword>
<evidence type="ECO:0000256" key="9">
    <source>
        <dbReference type="ARBA" id="ARBA00022840"/>
    </source>
</evidence>
<accession>A0A125SVE7</accession>
<evidence type="ECO:0000256" key="1">
    <source>
        <dbReference type="ARBA" id="ARBA00012494"/>
    </source>
</evidence>
<dbReference type="SUPFAM" id="SSF56672">
    <property type="entry name" value="DNA/RNA polymerases"/>
    <property type="match status" value="1"/>
</dbReference>
<evidence type="ECO:0000256" key="2">
    <source>
        <dbReference type="ARBA" id="ARBA00012552"/>
    </source>
</evidence>
<evidence type="ECO:0000256" key="12">
    <source>
        <dbReference type="SAM" id="MobiDB-lite"/>
    </source>
</evidence>
<dbReference type="InterPro" id="IPR027351">
    <property type="entry name" value="(+)RNA_virus_helicase_core_dom"/>
</dbReference>
<dbReference type="CDD" id="cd23246">
    <property type="entry name" value="Alphaflexiviridae_RdRp"/>
    <property type="match status" value="1"/>
</dbReference>
<keyword evidence="9" id="KW-0067">ATP-binding</keyword>
<feature type="region of interest" description="Disordered" evidence="12">
    <location>
        <begin position="498"/>
        <end position="537"/>
    </location>
</feature>